<dbReference type="AlphaFoldDB" id="A0A098R2E5"/>
<evidence type="ECO:0000259" key="12">
    <source>
        <dbReference type="PROSITE" id="PS50106"/>
    </source>
</evidence>
<dbReference type="STRING" id="1480694.DC28_00825"/>
<accession>A0A098R2E5</accession>
<dbReference type="PROSITE" id="PS50106">
    <property type="entry name" value="PDZ"/>
    <property type="match status" value="2"/>
</dbReference>
<dbReference type="InterPro" id="IPR001478">
    <property type="entry name" value="PDZ"/>
</dbReference>
<protein>
    <recommendedName>
        <fullName evidence="11">Zinc metalloprotease</fullName>
        <ecNumber evidence="11">3.4.24.-</ecNumber>
    </recommendedName>
</protein>
<keyword evidence="5 11" id="KW-0812">Transmembrane</keyword>
<comment type="cofactor">
    <cofactor evidence="1 11">
        <name>Zn(2+)</name>
        <dbReference type="ChEBI" id="CHEBI:29105"/>
    </cofactor>
</comment>
<dbReference type="Pfam" id="PF02163">
    <property type="entry name" value="Peptidase_M50"/>
    <property type="match status" value="1"/>
</dbReference>
<dbReference type="PANTHER" id="PTHR42837:SF2">
    <property type="entry name" value="MEMBRANE METALLOPROTEASE ARASP2, CHLOROPLASTIC-RELATED"/>
    <property type="match status" value="1"/>
</dbReference>
<dbReference type="PANTHER" id="PTHR42837">
    <property type="entry name" value="REGULATOR OF SIGMA-E PROTEASE RSEP"/>
    <property type="match status" value="1"/>
</dbReference>
<feature type="transmembrane region" description="Helical" evidence="11">
    <location>
        <begin position="425"/>
        <end position="449"/>
    </location>
</feature>
<dbReference type="InterPro" id="IPR008915">
    <property type="entry name" value="Peptidase_M50"/>
</dbReference>
<evidence type="ECO:0000256" key="8">
    <source>
        <dbReference type="ARBA" id="ARBA00022989"/>
    </source>
</evidence>
<dbReference type="InterPro" id="IPR036034">
    <property type="entry name" value="PDZ_sf"/>
</dbReference>
<evidence type="ECO:0000256" key="10">
    <source>
        <dbReference type="ARBA" id="ARBA00023136"/>
    </source>
</evidence>
<comment type="caution">
    <text evidence="13">The sequence shown here is derived from an EMBL/GenBank/DDBJ whole genome shotgun (WGS) entry which is preliminary data.</text>
</comment>
<dbReference type="SMART" id="SM00228">
    <property type="entry name" value="PDZ"/>
    <property type="match status" value="2"/>
</dbReference>
<feature type="domain" description="PDZ" evidence="12">
    <location>
        <begin position="201"/>
        <end position="255"/>
    </location>
</feature>
<evidence type="ECO:0000256" key="3">
    <source>
        <dbReference type="ARBA" id="ARBA00007931"/>
    </source>
</evidence>
<dbReference type="EC" id="3.4.24.-" evidence="11"/>
<dbReference type="RefSeq" id="WP_037544795.1">
    <property type="nucleotide sequence ID" value="NZ_JNUP01000003.1"/>
</dbReference>
<feature type="transmembrane region" description="Helical" evidence="11">
    <location>
        <begin position="102"/>
        <end position="126"/>
    </location>
</feature>
<keyword evidence="4" id="KW-0645">Protease</keyword>
<dbReference type="EMBL" id="JNUP01000003">
    <property type="protein sequence ID" value="KGE73798.1"/>
    <property type="molecule type" value="Genomic_DNA"/>
</dbReference>
<feature type="transmembrane region" description="Helical" evidence="11">
    <location>
        <begin position="377"/>
        <end position="399"/>
    </location>
</feature>
<evidence type="ECO:0000256" key="11">
    <source>
        <dbReference type="RuleBase" id="RU362031"/>
    </source>
</evidence>
<sequence>MIFQIVIGLIGLGLLVSIHEFGHYIAAKATGIGVEVFSIGWGKTLWRRNLKDGSEFRLSLLPIGGYLRMKGEYQFRDAIQKGLPTFPDEEGGFFSAHPLKRILVASAGPLINLLFAVLIFTLIHLFGFSYSTFSNIIVPVEQILPGQTSPAIQAGLKPGDRIISINDGSTPYYSDIQEIVATNPQEELRLTVERASGSVEEIRITPTLDPDRGIGLIGVQPYIEPVIADVEGPALGAGLRTGDTITSVNGTAIRNTAQLQEILSSHQGAFEIVFLRDSAEMTATIYPEYTEDGQPYLGVVFQAVTARKPGLPLFSAISTAIAEVWRTLSLTIESLGMLFRGLIRPENALSGPLRITSMVGEIATSSMSQGLGTGLRITFQFLAFISIALAFGNLLPIPVLDGGQILMYLFEWVRRKPLSPKQISLFQTIGAVIVIGLLGFAVFSDLLFITRG</sequence>
<proteinExistence type="inferred from homology"/>
<evidence type="ECO:0000256" key="4">
    <source>
        <dbReference type="ARBA" id="ARBA00022670"/>
    </source>
</evidence>
<evidence type="ECO:0000256" key="6">
    <source>
        <dbReference type="ARBA" id="ARBA00022801"/>
    </source>
</evidence>
<dbReference type="InterPro" id="IPR041489">
    <property type="entry name" value="PDZ_6"/>
</dbReference>
<dbReference type="GO" id="GO:0046872">
    <property type="term" value="F:metal ion binding"/>
    <property type="evidence" value="ECO:0007669"/>
    <property type="project" value="UniProtKB-KW"/>
</dbReference>
<dbReference type="GO" id="GO:0016020">
    <property type="term" value="C:membrane"/>
    <property type="evidence" value="ECO:0007669"/>
    <property type="project" value="UniProtKB-SubCell"/>
</dbReference>
<evidence type="ECO:0000256" key="1">
    <source>
        <dbReference type="ARBA" id="ARBA00001947"/>
    </source>
</evidence>
<dbReference type="OrthoDB" id="9782003at2"/>
<dbReference type="CDD" id="cd06163">
    <property type="entry name" value="S2P-M50_PDZ_RseP-like"/>
    <property type="match status" value="1"/>
</dbReference>
<dbReference type="Gene3D" id="2.30.42.10">
    <property type="match status" value="2"/>
</dbReference>
<dbReference type="GO" id="GO:0006508">
    <property type="term" value="P:proteolysis"/>
    <property type="evidence" value="ECO:0007669"/>
    <property type="project" value="UniProtKB-KW"/>
</dbReference>
<keyword evidence="14" id="KW-1185">Reference proteome</keyword>
<evidence type="ECO:0000313" key="14">
    <source>
        <dbReference type="Proteomes" id="UP000029692"/>
    </source>
</evidence>
<keyword evidence="7 11" id="KW-0862">Zinc</keyword>
<keyword evidence="9 11" id="KW-0482">Metalloprotease</keyword>
<dbReference type="SUPFAM" id="SSF50156">
    <property type="entry name" value="PDZ domain-like"/>
    <property type="match status" value="2"/>
</dbReference>
<dbReference type="Proteomes" id="UP000029692">
    <property type="component" value="Unassembled WGS sequence"/>
</dbReference>
<dbReference type="eggNOG" id="COG0750">
    <property type="taxonomic scope" value="Bacteria"/>
</dbReference>
<comment type="subcellular location">
    <subcellularLocation>
        <location evidence="2">Membrane</location>
        <topology evidence="2">Multi-pass membrane protein</topology>
    </subcellularLocation>
</comment>
<dbReference type="Pfam" id="PF17820">
    <property type="entry name" value="PDZ_6"/>
    <property type="match status" value="2"/>
</dbReference>
<dbReference type="GO" id="GO:0004222">
    <property type="term" value="F:metalloendopeptidase activity"/>
    <property type="evidence" value="ECO:0007669"/>
    <property type="project" value="InterPro"/>
</dbReference>
<keyword evidence="11" id="KW-0479">Metal-binding</keyword>
<dbReference type="CDD" id="cd23081">
    <property type="entry name" value="cpPDZ_EcRseP-like"/>
    <property type="match status" value="1"/>
</dbReference>
<comment type="similarity">
    <text evidence="3 11">Belongs to the peptidase M50B family.</text>
</comment>
<evidence type="ECO:0000256" key="9">
    <source>
        <dbReference type="ARBA" id="ARBA00023049"/>
    </source>
</evidence>
<evidence type="ECO:0000256" key="2">
    <source>
        <dbReference type="ARBA" id="ARBA00004141"/>
    </source>
</evidence>
<name>A0A098R2E5_9SPIO</name>
<keyword evidence="6 11" id="KW-0378">Hydrolase</keyword>
<keyword evidence="10 11" id="KW-0472">Membrane</keyword>
<reference evidence="13 14" key="1">
    <citation type="submission" date="2014-05" db="EMBL/GenBank/DDBJ databases">
        <title>De novo Genome Sequence of Spirocheata sp.</title>
        <authorList>
            <person name="Shivani Y."/>
            <person name="Subhash Y."/>
            <person name="Tushar L."/>
            <person name="Sasikala C."/>
            <person name="Ramana C.V."/>
        </authorList>
    </citation>
    <scope>NUCLEOTIDE SEQUENCE [LARGE SCALE GENOMIC DNA]</scope>
    <source>
        <strain evidence="13 14">JC230</strain>
    </source>
</reference>
<organism evidence="13 14">
    <name type="scientific">Spirochaeta lutea</name>
    <dbReference type="NCBI Taxonomy" id="1480694"/>
    <lineage>
        <taxon>Bacteria</taxon>
        <taxon>Pseudomonadati</taxon>
        <taxon>Spirochaetota</taxon>
        <taxon>Spirochaetia</taxon>
        <taxon>Spirochaetales</taxon>
        <taxon>Spirochaetaceae</taxon>
        <taxon>Spirochaeta</taxon>
    </lineage>
</organism>
<evidence type="ECO:0000313" key="13">
    <source>
        <dbReference type="EMBL" id="KGE73798.1"/>
    </source>
</evidence>
<evidence type="ECO:0000256" key="5">
    <source>
        <dbReference type="ARBA" id="ARBA00022692"/>
    </source>
</evidence>
<keyword evidence="8 11" id="KW-1133">Transmembrane helix</keyword>
<evidence type="ECO:0000256" key="7">
    <source>
        <dbReference type="ARBA" id="ARBA00022833"/>
    </source>
</evidence>
<dbReference type="InterPro" id="IPR004387">
    <property type="entry name" value="Pept_M50_Zn"/>
</dbReference>
<gene>
    <name evidence="13" type="ORF">DC28_00825</name>
</gene>
<feature type="domain" description="PDZ" evidence="12">
    <location>
        <begin position="126"/>
        <end position="167"/>
    </location>
</feature>
<dbReference type="NCBIfam" id="TIGR00054">
    <property type="entry name" value="RIP metalloprotease RseP"/>
    <property type="match status" value="1"/>
</dbReference>